<feature type="non-terminal residue" evidence="2">
    <location>
        <position position="1"/>
    </location>
</feature>
<evidence type="ECO:0000313" key="2">
    <source>
        <dbReference type="EMBL" id="KAJ9597328.1"/>
    </source>
</evidence>
<name>A0AAD8EP32_DIPPU</name>
<keyword evidence="3" id="KW-1185">Reference proteome</keyword>
<comment type="caution">
    <text evidence="2">The sequence shown here is derived from an EMBL/GenBank/DDBJ whole genome shotgun (WGS) entry which is preliminary data.</text>
</comment>
<keyword evidence="1" id="KW-1133">Transmembrane helix</keyword>
<feature type="non-terminal residue" evidence="2">
    <location>
        <position position="155"/>
    </location>
</feature>
<dbReference type="Proteomes" id="UP001233999">
    <property type="component" value="Unassembled WGS sequence"/>
</dbReference>
<accession>A0AAD8EP32</accession>
<evidence type="ECO:0000256" key="1">
    <source>
        <dbReference type="SAM" id="Phobius"/>
    </source>
</evidence>
<keyword evidence="1" id="KW-0472">Membrane</keyword>
<dbReference type="AlphaFoldDB" id="A0AAD8EP32"/>
<dbReference type="EMBL" id="JASPKZ010001618">
    <property type="protein sequence ID" value="KAJ9597328.1"/>
    <property type="molecule type" value="Genomic_DNA"/>
</dbReference>
<feature type="transmembrane region" description="Helical" evidence="1">
    <location>
        <begin position="60"/>
        <end position="81"/>
    </location>
</feature>
<gene>
    <name evidence="2" type="ORF">L9F63_011849</name>
</gene>
<evidence type="ECO:0000313" key="3">
    <source>
        <dbReference type="Proteomes" id="UP001233999"/>
    </source>
</evidence>
<organism evidence="2 3">
    <name type="scientific">Diploptera punctata</name>
    <name type="common">Pacific beetle cockroach</name>
    <dbReference type="NCBI Taxonomy" id="6984"/>
    <lineage>
        <taxon>Eukaryota</taxon>
        <taxon>Metazoa</taxon>
        <taxon>Ecdysozoa</taxon>
        <taxon>Arthropoda</taxon>
        <taxon>Hexapoda</taxon>
        <taxon>Insecta</taxon>
        <taxon>Pterygota</taxon>
        <taxon>Neoptera</taxon>
        <taxon>Polyneoptera</taxon>
        <taxon>Dictyoptera</taxon>
        <taxon>Blattodea</taxon>
        <taxon>Blaberoidea</taxon>
        <taxon>Blaberidae</taxon>
        <taxon>Diplopterinae</taxon>
        <taxon>Diploptera</taxon>
    </lineage>
</organism>
<sequence length="155" mass="18329">FYIQHIYTAHKLSERTTNLQLDSLAQNLELFISQTMQCFSTLFSLSYEKKVNTRVRYGKGFALQILVEKIIIILLAFIIHMRYCRSPNFTIYIKNIRGRGFWASNCLESVSGNFLWAYIKKRWRRPAMDDKYDDVDEDFRAILGNGYQLHAITLR</sequence>
<proteinExistence type="predicted"/>
<protein>
    <submittedName>
        <fullName evidence="2">Uncharacterized protein</fullName>
    </submittedName>
</protein>
<reference evidence="2" key="1">
    <citation type="journal article" date="2023" name="IScience">
        <title>Live-bearing cockroach genome reveals convergent evolutionary mechanisms linked to viviparity in insects and beyond.</title>
        <authorList>
            <person name="Fouks B."/>
            <person name="Harrison M.C."/>
            <person name="Mikhailova A.A."/>
            <person name="Marchal E."/>
            <person name="English S."/>
            <person name="Carruthers M."/>
            <person name="Jennings E.C."/>
            <person name="Chiamaka E.L."/>
            <person name="Frigard R.A."/>
            <person name="Pippel M."/>
            <person name="Attardo G.M."/>
            <person name="Benoit J.B."/>
            <person name="Bornberg-Bauer E."/>
            <person name="Tobe S.S."/>
        </authorList>
    </citation>
    <scope>NUCLEOTIDE SEQUENCE</scope>
    <source>
        <strain evidence="2">Stay&amp;Tobe</strain>
    </source>
</reference>
<reference evidence="2" key="2">
    <citation type="submission" date="2023-05" db="EMBL/GenBank/DDBJ databases">
        <authorList>
            <person name="Fouks B."/>
        </authorList>
    </citation>
    <scope>NUCLEOTIDE SEQUENCE</scope>
    <source>
        <strain evidence="2">Stay&amp;Tobe</strain>
        <tissue evidence="2">Testes</tissue>
    </source>
</reference>
<keyword evidence="1" id="KW-0812">Transmembrane</keyword>